<proteinExistence type="predicted"/>
<dbReference type="CDD" id="cd06222">
    <property type="entry name" value="RNase_H_like"/>
    <property type="match status" value="1"/>
</dbReference>
<dbReference type="InterPro" id="IPR002156">
    <property type="entry name" value="RNaseH_domain"/>
</dbReference>
<evidence type="ECO:0000313" key="3">
    <source>
        <dbReference type="Proteomes" id="UP000734854"/>
    </source>
</evidence>
<dbReference type="Gene3D" id="3.30.420.10">
    <property type="entry name" value="Ribonuclease H-like superfamily/Ribonuclease H"/>
    <property type="match status" value="1"/>
</dbReference>
<dbReference type="Pfam" id="PF13456">
    <property type="entry name" value="RVT_3"/>
    <property type="match status" value="1"/>
</dbReference>
<dbReference type="InterPro" id="IPR012337">
    <property type="entry name" value="RNaseH-like_sf"/>
</dbReference>
<gene>
    <name evidence="2" type="ORF">ZIOFF_001522</name>
</gene>
<dbReference type="InterPro" id="IPR053151">
    <property type="entry name" value="RNase_H-like"/>
</dbReference>
<keyword evidence="3" id="KW-1185">Reference proteome</keyword>
<dbReference type="Proteomes" id="UP000734854">
    <property type="component" value="Unassembled WGS sequence"/>
</dbReference>
<comment type="caution">
    <text evidence="2">The sequence shown here is derived from an EMBL/GenBank/DDBJ whole genome shotgun (WGS) entry which is preliminary data.</text>
</comment>
<protein>
    <recommendedName>
        <fullName evidence="1">RNase H type-1 domain-containing protein</fullName>
    </recommendedName>
</protein>
<sequence>MASRIFGIWEDGICLEKPELIQKSGVKFFEELLTGKEFVMSDDSLEQIPSLLSSEDNHFLLNLPTLKEVKVAMEVWCFFAKLFTVSGWRIFERWKIGMEWSRDGHVREAIPFLVIWFLWVARNEAKNQGIKLSTQRIIRNVTRYLMLGLTAGNIRNKHWRGFRLTASMLGIQVKVAIINTYEVVYWRKPKAYFKLNTDGCAKGNLGSSSYGIIVRDQEGKVLVAKHGSIVEGLNLRAELFGIWKGLEANVATDYLANQAFDFPMERSLSDSEIDRMLFGICRVDRIGLPYLRMSCTFVNCSRRSGLALLVL</sequence>
<dbReference type="PANTHER" id="PTHR47723:SF19">
    <property type="entry name" value="POLYNUCLEOTIDYL TRANSFERASE, RIBONUCLEASE H-LIKE SUPERFAMILY PROTEIN"/>
    <property type="match status" value="1"/>
</dbReference>
<organism evidence="2 3">
    <name type="scientific">Zingiber officinale</name>
    <name type="common">Ginger</name>
    <name type="synonym">Amomum zingiber</name>
    <dbReference type="NCBI Taxonomy" id="94328"/>
    <lineage>
        <taxon>Eukaryota</taxon>
        <taxon>Viridiplantae</taxon>
        <taxon>Streptophyta</taxon>
        <taxon>Embryophyta</taxon>
        <taxon>Tracheophyta</taxon>
        <taxon>Spermatophyta</taxon>
        <taxon>Magnoliopsida</taxon>
        <taxon>Liliopsida</taxon>
        <taxon>Zingiberales</taxon>
        <taxon>Zingiberaceae</taxon>
        <taxon>Zingiber</taxon>
    </lineage>
</organism>
<evidence type="ECO:0000259" key="1">
    <source>
        <dbReference type="Pfam" id="PF13456"/>
    </source>
</evidence>
<evidence type="ECO:0000313" key="2">
    <source>
        <dbReference type="EMBL" id="KAG6536466.1"/>
    </source>
</evidence>
<feature type="domain" description="RNase H type-1" evidence="1">
    <location>
        <begin position="196"/>
        <end position="248"/>
    </location>
</feature>
<dbReference type="AlphaFoldDB" id="A0A8J5I3I2"/>
<dbReference type="GO" id="GO:0004523">
    <property type="term" value="F:RNA-DNA hybrid ribonuclease activity"/>
    <property type="evidence" value="ECO:0007669"/>
    <property type="project" value="InterPro"/>
</dbReference>
<name>A0A8J5I3I2_ZINOF</name>
<dbReference type="GO" id="GO:0003676">
    <property type="term" value="F:nucleic acid binding"/>
    <property type="evidence" value="ECO:0007669"/>
    <property type="project" value="InterPro"/>
</dbReference>
<reference evidence="2 3" key="1">
    <citation type="submission" date="2020-08" db="EMBL/GenBank/DDBJ databases">
        <title>Plant Genome Project.</title>
        <authorList>
            <person name="Zhang R.-G."/>
        </authorList>
    </citation>
    <scope>NUCLEOTIDE SEQUENCE [LARGE SCALE GENOMIC DNA]</scope>
    <source>
        <tissue evidence="2">Rhizome</tissue>
    </source>
</reference>
<dbReference type="SUPFAM" id="SSF53098">
    <property type="entry name" value="Ribonuclease H-like"/>
    <property type="match status" value="1"/>
</dbReference>
<dbReference type="PANTHER" id="PTHR47723">
    <property type="entry name" value="OS05G0353850 PROTEIN"/>
    <property type="match status" value="1"/>
</dbReference>
<dbReference type="InterPro" id="IPR044730">
    <property type="entry name" value="RNase_H-like_dom_plant"/>
</dbReference>
<dbReference type="InterPro" id="IPR036397">
    <property type="entry name" value="RNaseH_sf"/>
</dbReference>
<accession>A0A8J5I3I2</accession>
<dbReference type="EMBL" id="JACMSC010000001">
    <property type="protein sequence ID" value="KAG6536466.1"/>
    <property type="molecule type" value="Genomic_DNA"/>
</dbReference>